<dbReference type="InterPro" id="IPR002504">
    <property type="entry name" value="NADK"/>
</dbReference>
<dbReference type="Gene3D" id="2.60.200.30">
    <property type="entry name" value="Probable inorganic polyphosphate/atp-NAD kinase, domain 2"/>
    <property type="match status" value="1"/>
</dbReference>
<evidence type="ECO:0000256" key="4">
    <source>
        <dbReference type="ARBA" id="ARBA00023027"/>
    </source>
</evidence>
<reference evidence="7 8" key="1">
    <citation type="submission" date="2021-03" db="EMBL/GenBank/DDBJ databases">
        <title>Aliifodinibius sp. nov., a new bacterium isolated from saline soil.</title>
        <authorList>
            <person name="Galisteo C."/>
            <person name="De La Haba R."/>
            <person name="Sanchez-Porro C."/>
            <person name="Ventosa A."/>
        </authorList>
    </citation>
    <scope>NUCLEOTIDE SEQUENCE [LARGE SCALE GENOMIC DNA]</scope>
    <source>
        <strain evidence="7 8">1BSP15-2V2</strain>
    </source>
</reference>
<gene>
    <name evidence="6" type="primary">nadK</name>
    <name evidence="7" type="ORF">J6I44_09250</name>
</gene>
<feature type="binding site" evidence="6">
    <location>
        <begin position="72"/>
        <end position="73"/>
    </location>
    <ligand>
        <name>NAD(+)</name>
        <dbReference type="ChEBI" id="CHEBI:57540"/>
    </ligand>
</feature>
<feature type="binding site" evidence="6">
    <location>
        <begin position="142"/>
        <end position="143"/>
    </location>
    <ligand>
        <name>NAD(+)</name>
        <dbReference type="ChEBI" id="CHEBI:57540"/>
    </ligand>
</feature>
<dbReference type="RefSeq" id="WP_265765794.1">
    <property type="nucleotide sequence ID" value="NZ_JAGGJA010000005.1"/>
</dbReference>
<keyword evidence="6" id="KW-0963">Cytoplasm</keyword>
<proteinExistence type="inferred from homology"/>
<dbReference type="Pfam" id="PF01513">
    <property type="entry name" value="NAD_kinase"/>
    <property type="match status" value="1"/>
</dbReference>
<keyword evidence="8" id="KW-1185">Reference proteome</keyword>
<accession>A0ABT3PM96</accession>
<keyword evidence="3 6" id="KW-0521">NADP</keyword>
<feature type="binding site" evidence="6">
    <location>
        <begin position="183"/>
        <end position="188"/>
    </location>
    <ligand>
        <name>NAD(+)</name>
        <dbReference type="ChEBI" id="CHEBI:57540"/>
    </ligand>
</feature>
<evidence type="ECO:0000256" key="1">
    <source>
        <dbReference type="ARBA" id="ARBA00022679"/>
    </source>
</evidence>
<dbReference type="InterPro" id="IPR017437">
    <property type="entry name" value="ATP-NAD_kinase_PpnK-typ_C"/>
</dbReference>
<feature type="binding site" evidence="6">
    <location>
        <position position="172"/>
    </location>
    <ligand>
        <name>NAD(+)</name>
        <dbReference type="ChEBI" id="CHEBI:57540"/>
    </ligand>
</feature>
<dbReference type="Pfam" id="PF20143">
    <property type="entry name" value="NAD_kinase_C"/>
    <property type="match status" value="1"/>
</dbReference>
<evidence type="ECO:0000256" key="6">
    <source>
        <dbReference type="HAMAP-Rule" id="MF_00361"/>
    </source>
</evidence>
<dbReference type="GO" id="GO:0016301">
    <property type="term" value="F:kinase activity"/>
    <property type="evidence" value="ECO:0007669"/>
    <property type="project" value="UniProtKB-KW"/>
</dbReference>
<protein>
    <recommendedName>
        <fullName evidence="6">NAD kinase</fullName>
        <ecNumber evidence="6">2.7.1.23</ecNumber>
    </recommendedName>
    <alternativeName>
        <fullName evidence="6">ATP-dependent NAD kinase</fullName>
    </alternativeName>
</protein>
<dbReference type="InterPro" id="IPR016064">
    <property type="entry name" value="NAD/diacylglycerol_kinase_sf"/>
</dbReference>
<evidence type="ECO:0000256" key="2">
    <source>
        <dbReference type="ARBA" id="ARBA00022777"/>
    </source>
</evidence>
<dbReference type="PANTHER" id="PTHR20275">
    <property type="entry name" value="NAD KINASE"/>
    <property type="match status" value="1"/>
</dbReference>
<dbReference type="HAMAP" id="MF_00361">
    <property type="entry name" value="NAD_kinase"/>
    <property type="match status" value="1"/>
</dbReference>
<evidence type="ECO:0000256" key="5">
    <source>
        <dbReference type="ARBA" id="ARBA00047925"/>
    </source>
</evidence>
<sequence>MKFAVVANPQKYSVKESFVNILRWADKSGVKIVFCTELQALYDGEDHKSAVVTDSEKEAIDQADIVIAVGGDGTMLYTARLMKSIQKPILGVNSGRLGFMAYTQKENISQALDYLVEGNYRIDKRYLLEAEDNQGQIYHALNEFLFSKKDSTSMVNVSAEYDDMFINNYWSDGLIVASPTGSTAYNLSSSGPIVMPNSDVMVLTPINPHTLTTRPLVLPSDKSLKVTVEKQQHEVLFSYDGLIKKIDTYPFEVNIKRSNFTIDLIELPNQSYFDTLRHKLMWGMDSREERS</sequence>
<comment type="cofactor">
    <cofactor evidence="6">
        <name>a divalent metal cation</name>
        <dbReference type="ChEBI" id="CHEBI:60240"/>
    </cofactor>
</comment>
<dbReference type="InterPro" id="IPR017438">
    <property type="entry name" value="ATP-NAD_kinase_N"/>
</dbReference>
<comment type="caution">
    <text evidence="6">Lacks conserved residue(s) required for the propagation of feature annotation.</text>
</comment>
<comment type="catalytic activity">
    <reaction evidence="5 6">
        <text>NAD(+) + ATP = ADP + NADP(+) + H(+)</text>
        <dbReference type="Rhea" id="RHEA:18629"/>
        <dbReference type="ChEBI" id="CHEBI:15378"/>
        <dbReference type="ChEBI" id="CHEBI:30616"/>
        <dbReference type="ChEBI" id="CHEBI:57540"/>
        <dbReference type="ChEBI" id="CHEBI:58349"/>
        <dbReference type="ChEBI" id="CHEBI:456216"/>
        <dbReference type="EC" id="2.7.1.23"/>
    </reaction>
</comment>
<comment type="function">
    <text evidence="6">Involved in the regulation of the intracellular balance of NAD and NADP, and is a key enzyme in the biosynthesis of NADP. Catalyzes specifically the phosphorylation on 2'-hydroxyl of the adenosine moiety of NAD to yield NADP.</text>
</comment>
<comment type="subcellular location">
    <subcellularLocation>
        <location evidence="6">Cytoplasm</location>
    </subcellularLocation>
</comment>
<comment type="caution">
    <text evidence="7">The sequence shown here is derived from an EMBL/GenBank/DDBJ whole genome shotgun (WGS) entry which is preliminary data.</text>
</comment>
<comment type="similarity">
    <text evidence="6">Belongs to the NAD kinase family.</text>
</comment>
<dbReference type="Gene3D" id="3.40.50.10330">
    <property type="entry name" value="Probable inorganic polyphosphate/atp-NAD kinase, domain 1"/>
    <property type="match status" value="1"/>
</dbReference>
<dbReference type="Proteomes" id="UP001207918">
    <property type="component" value="Unassembled WGS sequence"/>
</dbReference>
<dbReference type="PANTHER" id="PTHR20275:SF0">
    <property type="entry name" value="NAD KINASE"/>
    <property type="match status" value="1"/>
</dbReference>
<keyword evidence="6" id="KW-0067">ATP-binding</keyword>
<name>A0ABT3PM96_9BACT</name>
<evidence type="ECO:0000313" key="7">
    <source>
        <dbReference type="EMBL" id="MCW9707042.1"/>
    </source>
</evidence>
<evidence type="ECO:0000256" key="3">
    <source>
        <dbReference type="ARBA" id="ARBA00022857"/>
    </source>
</evidence>
<feature type="active site" description="Proton acceptor" evidence="6">
    <location>
        <position position="72"/>
    </location>
</feature>
<organism evidence="7 8">
    <name type="scientific">Fodinibius salsisoli</name>
    <dbReference type="NCBI Taxonomy" id="2820877"/>
    <lineage>
        <taxon>Bacteria</taxon>
        <taxon>Pseudomonadati</taxon>
        <taxon>Balneolota</taxon>
        <taxon>Balneolia</taxon>
        <taxon>Balneolales</taxon>
        <taxon>Balneolaceae</taxon>
        <taxon>Fodinibius</taxon>
    </lineage>
</organism>
<dbReference type="SUPFAM" id="SSF111331">
    <property type="entry name" value="NAD kinase/diacylglycerol kinase-like"/>
    <property type="match status" value="1"/>
</dbReference>
<dbReference type="EC" id="2.7.1.23" evidence="6"/>
<keyword evidence="6" id="KW-0547">Nucleotide-binding</keyword>
<keyword evidence="2 6" id="KW-0418">Kinase</keyword>
<evidence type="ECO:0000313" key="8">
    <source>
        <dbReference type="Proteomes" id="UP001207918"/>
    </source>
</evidence>
<keyword evidence="1 6" id="KW-0808">Transferase</keyword>
<dbReference type="EMBL" id="JAGGJA010000005">
    <property type="protein sequence ID" value="MCW9707042.1"/>
    <property type="molecule type" value="Genomic_DNA"/>
</dbReference>
<keyword evidence="4 6" id="KW-0520">NAD</keyword>